<reference evidence="23" key="1">
    <citation type="submission" date="2023-06" db="EMBL/GenBank/DDBJ databases">
        <title>Identification and characterization of horizontal gene transfer across gut microbiota members of farm animals based on homology search.</title>
        <authorList>
            <person name="Zeman M."/>
            <person name="Kubasova T."/>
            <person name="Jahodarova E."/>
            <person name="Nykrynova M."/>
            <person name="Rychlik I."/>
        </authorList>
    </citation>
    <scope>NUCLEOTIDE SEQUENCE [LARGE SCALE GENOMIC DNA]</scope>
    <source>
        <strain evidence="23">ET39</strain>
    </source>
</reference>
<evidence type="ECO:0000256" key="17">
    <source>
        <dbReference type="ARBA" id="ARBA00031520"/>
    </source>
</evidence>
<dbReference type="PROSITE" id="PS51171">
    <property type="entry name" value="PREPHENATE_DEHYDR_3"/>
    <property type="match status" value="1"/>
</dbReference>
<evidence type="ECO:0000256" key="5">
    <source>
        <dbReference type="ARBA" id="ARBA00004817"/>
    </source>
</evidence>
<organism evidence="22 23">
    <name type="scientific">Amedibacillus dolichus</name>
    <dbReference type="NCBI Taxonomy" id="31971"/>
    <lineage>
        <taxon>Bacteria</taxon>
        <taxon>Bacillati</taxon>
        <taxon>Bacillota</taxon>
        <taxon>Erysipelotrichia</taxon>
        <taxon>Erysipelotrichales</taxon>
        <taxon>Erysipelotrichaceae</taxon>
        <taxon>Amedibacillus</taxon>
    </lineage>
</organism>
<evidence type="ECO:0000256" key="11">
    <source>
        <dbReference type="ARBA" id="ARBA00023141"/>
    </source>
</evidence>
<comment type="pathway">
    <text evidence="4">Amino-acid biosynthesis; L-phenylalanine biosynthesis; phenylpyruvate from prephenate: step 1/1.</text>
</comment>
<dbReference type="InterPro" id="IPR008242">
    <property type="entry name" value="Chor_mutase/pphenate_deHydtase"/>
</dbReference>
<comment type="pathway">
    <text evidence="5">Metabolic intermediate biosynthesis; prephenate biosynthesis; prephenate from chorismate: step 1/1.</text>
</comment>
<dbReference type="Proteomes" id="UP001529340">
    <property type="component" value="Unassembled WGS sequence"/>
</dbReference>
<keyword evidence="14" id="KW-0456">Lyase</keyword>
<dbReference type="PROSITE" id="PS51671">
    <property type="entry name" value="ACT"/>
    <property type="match status" value="1"/>
</dbReference>
<dbReference type="InterPro" id="IPR002912">
    <property type="entry name" value="ACT_dom"/>
</dbReference>
<keyword evidence="11" id="KW-0057">Aromatic amino acid biosynthesis</keyword>
<reference evidence="22 23" key="3">
    <citation type="submission" date="2023-06" db="EMBL/GenBank/DDBJ databases">
        <authorList>
            <person name="Zeman M."/>
            <person name="Kubasova T."/>
            <person name="Jahodarova E."/>
            <person name="Nykrynova M."/>
            <person name="Rychlik I."/>
        </authorList>
    </citation>
    <scope>NUCLEOTIDE SEQUENCE [LARGE SCALE GENOMIC DNA]</scope>
    <source>
        <strain evidence="22 23">ET39</strain>
    </source>
</reference>
<evidence type="ECO:0000256" key="10">
    <source>
        <dbReference type="ARBA" id="ARBA00022605"/>
    </source>
</evidence>
<dbReference type="Gene3D" id="3.30.70.260">
    <property type="match status" value="1"/>
</dbReference>
<accession>A0ABT7UAF5</accession>
<dbReference type="InterPro" id="IPR001086">
    <property type="entry name" value="Preph_deHydtase"/>
</dbReference>
<evidence type="ECO:0000256" key="14">
    <source>
        <dbReference type="ARBA" id="ARBA00023239"/>
    </source>
</evidence>
<evidence type="ECO:0000256" key="13">
    <source>
        <dbReference type="ARBA" id="ARBA00023235"/>
    </source>
</evidence>
<proteinExistence type="predicted"/>
<dbReference type="PANTHER" id="PTHR21022:SF19">
    <property type="entry name" value="PREPHENATE DEHYDRATASE-RELATED"/>
    <property type="match status" value="1"/>
</dbReference>
<evidence type="ECO:0000256" key="8">
    <source>
        <dbReference type="ARBA" id="ARBA00021872"/>
    </source>
</evidence>
<dbReference type="Pfam" id="PF01817">
    <property type="entry name" value="CM_2"/>
    <property type="match status" value="1"/>
</dbReference>
<keyword evidence="10" id="KW-0028">Amino-acid biosynthesis</keyword>
<keyword evidence="13 22" id="KW-0413">Isomerase</keyword>
<dbReference type="PROSITE" id="PS51168">
    <property type="entry name" value="CHORISMATE_MUT_2"/>
    <property type="match status" value="1"/>
</dbReference>
<dbReference type="SUPFAM" id="SSF55021">
    <property type="entry name" value="ACT-like"/>
    <property type="match status" value="1"/>
</dbReference>
<evidence type="ECO:0000256" key="15">
    <source>
        <dbReference type="ARBA" id="ARBA00023268"/>
    </source>
</evidence>
<dbReference type="NCBIfam" id="TIGR01805">
    <property type="entry name" value="CM_mono_grmpos"/>
    <property type="match status" value="1"/>
</dbReference>
<dbReference type="RefSeq" id="WP_289607083.1">
    <property type="nucleotide sequence ID" value="NZ_JAUDCG010000009.1"/>
</dbReference>
<dbReference type="Gene3D" id="1.20.59.10">
    <property type="entry name" value="Chorismate mutase"/>
    <property type="match status" value="1"/>
</dbReference>
<evidence type="ECO:0000313" key="22">
    <source>
        <dbReference type="EMBL" id="MDM8156617.1"/>
    </source>
</evidence>
<evidence type="ECO:0000256" key="6">
    <source>
        <dbReference type="ARBA" id="ARBA00013147"/>
    </source>
</evidence>
<comment type="catalytic activity">
    <reaction evidence="1">
        <text>chorismate = prephenate</text>
        <dbReference type="Rhea" id="RHEA:13897"/>
        <dbReference type="ChEBI" id="CHEBI:29748"/>
        <dbReference type="ChEBI" id="CHEBI:29934"/>
        <dbReference type="EC" id="5.4.99.5"/>
    </reaction>
</comment>
<protein>
    <recommendedName>
        <fullName evidence="7">Bifunctional chorismate mutase/prephenate dehydratase</fullName>
        <ecNumber evidence="6">4.2.1.51</ecNumber>
    </recommendedName>
    <alternativeName>
        <fullName evidence="17">Chorismate mutase-prephenate dehydratase</fullName>
    </alternativeName>
    <alternativeName>
        <fullName evidence="8">Prephenate dehydratase</fullName>
    </alternativeName>
    <alternativeName>
        <fullName evidence="16">p-protein</fullName>
    </alternativeName>
</protein>
<comment type="function">
    <text evidence="2">Catalyzes the Claisen rearrangement of chorismate to prephenate and the decarboxylation/dehydration of prephenate to phenylpyruvate.</text>
</comment>
<dbReference type="Pfam" id="PF00800">
    <property type="entry name" value="PDT"/>
    <property type="match status" value="1"/>
</dbReference>
<evidence type="ECO:0000256" key="12">
    <source>
        <dbReference type="ARBA" id="ARBA00023222"/>
    </source>
</evidence>
<evidence type="ECO:0000259" key="19">
    <source>
        <dbReference type="PROSITE" id="PS51168"/>
    </source>
</evidence>
<evidence type="ECO:0000256" key="18">
    <source>
        <dbReference type="ARBA" id="ARBA00047848"/>
    </source>
</evidence>
<evidence type="ECO:0000256" key="3">
    <source>
        <dbReference type="ARBA" id="ARBA00004496"/>
    </source>
</evidence>
<evidence type="ECO:0000259" key="21">
    <source>
        <dbReference type="PROSITE" id="PS51671"/>
    </source>
</evidence>
<dbReference type="CDD" id="cd13631">
    <property type="entry name" value="PBP2_Ct-PDT_like"/>
    <property type="match status" value="1"/>
</dbReference>
<dbReference type="InterPro" id="IPR036979">
    <property type="entry name" value="CM_dom_sf"/>
</dbReference>
<evidence type="ECO:0000256" key="7">
    <source>
        <dbReference type="ARBA" id="ARBA00014401"/>
    </source>
</evidence>
<feature type="domain" description="Prephenate dehydratase" evidence="20">
    <location>
        <begin position="92"/>
        <end position="267"/>
    </location>
</feature>
<dbReference type="SUPFAM" id="SSF53850">
    <property type="entry name" value="Periplasmic binding protein-like II"/>
    <property type="match status" value="1"/>
</dbReference>
<keyword evidence="9" id="KW-0963">Cytoplasm</keyword>
<comment type="catalytic activity">
    <reaction evidence="18">
        <text>prephenate + H(+) = 3-phenylpyruvate + CO2 + H2O</text>
        <dbReference type="Rhea" id="RHEA:21648"/>
        <dbReference type="ChEBI" id="CHEBI:15377"/>
        <dbReference type="ChEBI" id="CHEBI:15378"/>
        <dbReference type="ChEBI" id="CHEBI:16526"/>
        <dbReference type="ChEBI" id="CHEBI:18005"/>
        <dbReference type="ChEBI" id="CHEBI:29934"/>
        <dbReference type="EC" id="4.2.1.51"/>
    </reaction>
</comment>
<evidence type="ECO:0000259" key="20">
    <source>
        <dbReference type="PROSITE" id="PS51171"/>
    </source>
</evidence>
<keyword evidence="15" id="KW-0511">Multifunctional enzyme</keyword>
<evidence type="ECO:0000256" key="16">
    <source>
        <dbReference type="ARBA" id="ARBA00031175"/>
    </source>
</evidence>
<dbReference type="SUPFAM" id="SSF48600">
    <property type="entry name" value="Chorismate mutase II"/>
    <property type="match status" value="1"/>
</dbReference>
<feature type="domain" description="ACT" evidence="21">
    <location>
        <begin position="277"/>
        <end position="354"/>
    </location>
</feature>
<gene>
    <name evidence="22" type="ORF">QUV96_03065</name>
</gene>
<dbReference type="PANTHER" id="PTHR21022">
    <property type="entry name" value="PREPHENATE DEHYDRATASE P PROTEIN"/>
    <property type="match status" value="1"/>
</dbReference>
<comment type="caution">
    <text evidence="22">The sequence shown here is derived from an EMBL/GenBank/DDBJ whole genome shotgun (WGS) entry which is preliminary data.</text>
</comment>
<dbReference type="InterPro" id="IPR002701">
    <property type="entry name" value="CM_II_prokaryot"/>
</dbReference>
<dbReference type="InterPro" id="IPR036263">
    <property type="entry name" value="Chorismate_II_sf"/>
</dbReference>
<dbReference type="CDD" id="cd04905">
    <property type="entry name" value="ACT_CM-PDT"/>
    <property type="match status" value="1"/>
</dbReference>
<dbReference type="InterPro" id="IPR045865">
    <property type="entry name" value="ACT-like_dom_sf"/>
</dbReference>
<reference evidence="22 23" key="2">
    <citation type="submission" date="2023-06" db="EMBL/GenBank/DDBJ databases">
        <title>Identification and characterization of horizontal gene transfer across gut microbiota members of farm animals based on homology search.</title>
        <authorList>
            <person name="Schwarzerova J."/>
            <person name="Nykrynova M."/>
            <person name="Jureckova K."/>
            <person name="Cejkova D."/>
            <person name="Rychlik I."/>
        </authorList>
    </citation>
    <scope>NUCLEOTIDE SEQUENCE [LARGE SCALE GENOMIC DNA]</scope>
    <source>
        <strain evidence="22 23">ET39</strain>
    </source>
</reference>
<dbReference type="Gene3D" id="3.40.190.10">
    <property type="entry name" value="Periplasmic binding protein-like II"/>
    <property type="match status" value="2"/>
</dbReference>
<sequence length="362" mass="41180">MNTLQEAREKINAIDAQMADLFEERMRTVEDVIQYKKEHQMQVLDPTREQAVIERNQKRIRDPRYAASYRQFIEEVMAISRQYQKRVLNEHVVGYGGAKGAFSHIAAMKAFDQAQLRNYPTFEEVFQAVVSGEIAYGVIPFENSYTGEVGDMLDLLLQYDVVITRMFDLKIHQNLLGVKGASLEDVRKVYSHPQGLAQSSLFLQGRGYELVPYGNTALAAKYVAEQQDVSKAAIASIETADLYGLKVLAKNINTSAQNATRFIIISRTPPADGNRFSLLFTVRHETGALMQVMELMARYEMNLESIKSRSLHDQPWAYYFYCEVVGHINSEQATQLLKDMKEVCAMVKVVGIYNREESEETA</sequence>
<feature type="domain" description="Chorismate mutase" evidence="19">
    <location>
        <begin position="1"/>
        <end position="88"/>
    </location>
</feature>
<evidence type="ECO:0000313" key="23">
    <source>
        <dbReference type="Proteomes" id="UP001529340"/>
    </source>
</evidence>
<dbReference type="PIRSF" id="PIRSF001500">
    <property type="entry name" value="Chor_mut_pdt_Ppr"/>
    <property type="match status" value="1"/>
</dbReference>
<keyword evidence="12" id="KW-0584">Phenylalanine biosynthesis</keyword>
<dbReference type="EC" id="4.2.1.51" evidence="6"/>
<keyword evidence="23" id="KW-1185">Reference proteome</keyword>
<name>A0ABT7UAF5_9FIRM</name>
<comment type="subcellular location">
    <subcellularLocation>
        <location evidence="3">Cytoplasm</location>
    </subcellularLocation>
</comment>
<dbReference type="InterPro" id="IPR011279">
    <property type="entry name" value="Chorismate_mutase_GmP"/>
</dbReference>
<dbReference type="EMBL" id="JAUDCG010000009">
    <property type="protein sequence ID" value="MDM8156617.1"/>
    <property type="molecule type" value="Genomic_DNA"/>
</dbReference>
<dbReference type="GO" id="GO:0004106">
    <property type="term" value="F:chorismate mutase activity"/>
    <property type="evidence" value="ECO:0007669"/>
    <property type="project" value="UniProtKB-EC"/>
</dbReference>
<evidence type="ECO:0000256" key="4">
    <source>
        <dbReference type="ARBA" id="ARBA00004741"/>
    </source>
</evidence>
<evidence type="ECO:0000256" key="2">
    <source>
        <dbReference type="ARBA" id="ARBA00002364"/>
    </source>
</evidence>
<evidence type="ECO:0000256" key="1">
    <source>
        <dbReference type="ARBA" id="ARBA00000824"/>
    </source>
</evidence>
<evidence type="ECO:0000256" key="9">
    <source>
        <dbReference type="ARBA" id="ARBA00022490"/>
    </source>
</evidence>
<dbReference type="SMART" id="SM00830">
    <property type="entry name" value="CM_2"/>
    <property type="match status" value="1"/>
</dbReference>